<accession>A0AAV7L5B6</accession>
<dbReference type="AlphaFoldDB" id="A0AAV7L5B6"/>
<evidence type="ECO:0000313" key="1">
    <source>
        <dbReference type="EMBL" id="KAJ1085739.1"/>
    </source>
</evidence>
<sequence>MEPARRALHTCRTRGCVERVPAQARAWTAQFGLNRSSVLIGPLALRRSHLIFENAQLAALRVRGVTCTVSTPWHRLRTVRNLHVTLGHIQCRSEDVVTCNMRAKKENT</sequence>
<dbReference type="EMBL" id="JANPWB010000016">
    <property type="protein sequence ID" value="KAJ1085739.1"/>
    <property type="molecule type" value="Genomic_DNA"/>
</dbReference>
<keyword evidence="2" id="KW-1185">Reference proteome</keyword>
<proteinExistence type="predicted"/>
<dbReference type="Proteomes" id="UP001066276">
    <property type="component" value="Chromosome 12"/>
</dbReference>
<name>A0AAV7L5B6_PLEWA</name>
<gene>
    <name evidence="1" type="ORF">NDU88_005864</name>
</gene>
<organism evidence="1 2">
    <name type="scientific">Pleurodeles waltl</name>
    <name type="common">Iberian ribbed newt</name>
    <dbReference type="NCBI Taxonomy" id="8319"/>
    <lineage>
        <taxon>Eukaryota</taxon>
        <taxon>Metazoa</taxon>
        <taxon>Chordata</taxon>
        <taxon>Craniata</taxon>
        <taxon>Vertebrata</taxon>
        <taxon>Euteleostomi</taxon>
        <taxon>Amphibia</taxon>
        <taxon>Batrachia</taxon>
        <taxon>Caudata</taxon>
        <taxon>Salamandroidea</taxon>
        <taxon>Salamandridae</taxon>
        <taxon>Pleurodelinae</taxon>
        <taxon>Pleurodeles</taxon>
    </lineage>
</organism>
<reference evidence="1" key="1">
    <citation type="journal article" date="2022" name="bioRxiv">
        <title>Sequencing and chromosome-scale assembly of the giantPleurodeles waltlgenome.</title>
        <authorList>
            <person name="Brown T."/>
            <person name="Elewa A."/>
            <person name="Iarovenko S."/>
            <person name="Subramanian E."/>
            <person name="Araus A.J."/>
            <person name="Petzold A."/>
            <person name="Susuki M."/>
            <person name="Suzuki K.-i.T."/>
            <person name="Hayashi T."/>
            <person name="Toyoda A."/>
            <person name="Oliveira C."/>
            <person name="Osipova E."/>
            <person name="Leigh N.D."/>
            <person name="Simon A."/>
            <person name="Yun M.H."/>
        </authorList>
    </citation>
    <scope>NUCLEOTIDE SEQUENCE</scope>
    <source>
        <strain evidence="1">20211129_DDA</strain>
        <tissue evidence="1">Liver</tissue>
    </source>
</reference>
<protein>
    <submittedName>
        <fullName evidence="1">Uncharacterized protein</fullName>
    </submittedName>
</protein>
<comment type="caution">
    <text evidence="1">The sequence shown here is derived from an EMBL/GenBank/DDBJ whole genome shotgun (WGS) entry which is preliminary data.</text>
</comment>
<evidence type="ECO:0000313" key="2">
    <source>
        <dbReference type="Proteomes" id="UP001066276"/>
    </source>
</evidence>